<evidence type="ECO:0000313" key="2">
    <source>
        <dbReference type="EMBL" id="KIJ92832.1"/>
    </source>
</evidence>
<proteinExistence type="predicted"/>
<organism evidence="2 3">
    <name type="scientific">Laccaria amethystina LaAM-08-1</name>
    <dbReference type="NCBI Taxonomy" id="1095629"/>
    <lineage>
        <taxon>Eukaryota</taxon>
        <taxon>Fungi</taxon>
        <taxon>Dikarya</taxon>
        <taxon>Basidiomycota</taxon>
        <taxon>Agaricomycotina</taxon>
        <taxon>Agaricomycetes</taxon>
        <taxon>Agaricomycetidae</taxon>
        <taxon>Agaricales</taxon>
        <taxon>Agaricineae</taxon>
        <taxon>Hydnangiaceae</taxon>
        <taxon>Laccaria</taxon>
    </lineage>
</organism>
<protein>
    <recommendedName>
        <fullName evidence="1">Dynein heavy chain tail domain-containing protein</fullName>
    </recommendedName>
</protein>
<keyword evidence="3" id="KW-1185">Reference proteome</keyword>
<dbReference type="EMBL" id="KN838881">
    <property type="protein sequence ID" value="KIJ92832.1"/>
    <property type="molecule type" value="Genomic_DNA"/>
</dbReference>
<accession>A0A0C9X914</accession>
<dbReference type="HOGENOM" id="CLU_3092975_0_0_1"/>
<dbReference type="AlphaFoldDB" id="A0A0C9X914"/>
<dbReference type="Proteomes" id="UP000054477">
    <property type="component" value="Unassembled WGS sequence"/>
</dbReference>
<dbReference type="OrthoDB" id="3045840at2759"/>
<dbReference type="STRING" id="1095629.A0A0C9X914"/>
<reference evidence="2 3" key="1">
    <citation type="submission" date="2014-04" db="EMBL/GenBank/DDBJ databases">
        <authorList>
            <consortium name="DOE Joint Genome Institute"/>
            <person name="Kuo A."/>
            <person name="Kohler A."/>
            <person name="Nagy L.G."/>
            <person name="Floudas D."/>
            <person name="Copeland A."/>
            <person name="Barry K.W."/>
            <person name="Cichocki N."/>
            <person name="Veneault-Fourrey C."/>
            <person name="LaButti K."/>
            <person name="Lindquist E.A."/>
            <person name="Lipzen A."/>
            <person name="Lundell T."/>
            <person name="Morin E."/>
            <person name="Murat C."/>
            <person name="Sun H."/>
            <person name="Tunlid A."/>
            <person name="Henrissat B."/>
            <person name="Grigoriev I.V."/>
            <person name="Hibbett D.S."/>
            <person name="Martin F."/>
            <person name="Nordberg H.P."/>
            <person name="Cantor M.N."/>
            <person name="Hua S.X."/>
        </authorList>
    </citation>
    <scope>NUCLEOTIDE SEQUENCE [LARGE SCALE GENOMIC DNA]</scope>
    <source>
        <strain evidence="2 3">LaAM-08-1</strain>
    </source>
</reference>
<name>A0A0C9X914_9AGAR</name>
<dbReference type="InterPro" id="IPR013594">
    <property type="entry name" value="Dynein_heavy_tail"/>
</dbReference>
<evidence type="ECO:0000313" key="3">
    <source>
        <dbReference type="Proteomes" id="UP000054477"/>
    </source>
</evidence>
<sequence length="52" mass="5910">TPLNSLLSHVNFWIETIQAVTKLTRYVSSSTPSQEINFWLSLTSFVSYSTVD</sequence>
<dbReference type="Pfam" id="PF08385">
    <property type="entry name" value="DHC_N1"/>
    <property type="match status" value="1"/>
</dbReference>
<gene>
    <name evidence="2" type="ORF">K443DRAFT_112984</name>
</gene>
<evidence type="ECO:0000259" key="1">
    <source>
        <dbReference type="Pfam" id="PF08385"/>
    </source>
</evidence>
<feature type="non-terminal residue" evidence="2">
    <location>
        <position position="1"/>
    </location>
</feature>
<feature type="domain" description="Dynein heavy chain tail" evidence="1">
    <location>
        <begin position="3"/>
        <end position="43"/>
    </location>
</feature>
<reference evidence="3" key="2">
    <citation type="submission" date="2015-01" db="EMBL/GenBank/DDBJ databases">
        <title>Evolutionary Origins and Diversification of the Mycorrhizal Mutualists.</title>
        <authorList>
            <consortium name="DOE Joint Genome Institute"/>
            <consortium name="Mycorrhizal Genomics Consortium"/>
            <person name="Kohler A."/>
            <person name="Kuo A."/>
            <person name="Nagy L.G."/>
            <person name="Floudas D."/>
            <person name="Copeland A."/>
            <person name="Barry K.W."/>
            <person name="Cichocki N."/>
            <person name="Veneault-Fourrey C."/>
            <person name="LaButti K."/>
            <person name="Lindquist E.A."/>
            <person name="Lipzen A."/>
            <person name="Lundell T."/>
            <person name="Morin E."/>
            <person name="Murat C."/>
            <person name="Riley R."/>
            <person name="Ohm R."/>
            <person name="Sun H."/>
            <person name="Tunlid A."/>
            <person name="Henrissat B."/>
            <person name="Grigoriev I.V."/>
            <person name="Hibbett D.S."/>
            <person name="Martin F."/>
        </authorList>
    </citation>
    <scope>NUCLEOTIDE SEQUENCE [LARGE SCALE GENOMIC DNA]</scope>
    <source>
        <strain evidence="3">LaAM-08-1</strain>
    </source>
</reference>